<dbReference type="Pfam" id="PF03169">
    <property type="entry name" value="OPT"/>
    <property type="match status" value="1"/>
</dbReference>
<name>A0A1Y1UNC5_9TREE</name>
<evidence type="ECO:0000256" key="1">
    <source>
        <dbReference type="ARBA" id="ARBA00004141"/>
    </source>
</evidence>
<keyword evidence="6" id="KW-0653">Protein transport</keyword>
<evidence type="ECO:0000313" key="11">
    <source>
        <dbReference type="Proteomes" id="UP000193218"/>
    </source>
</evidence>
<reference evidence="10 11" key="1">
    <citation type="submission" date="2017-03" db="EMBL/GenBank/DDBJ databases">
        <title>Widespread Adenine N6-methylation of Active Genes in Fungi.</title>
        <authorList>
            <consortium name="DOE Joint Genome Institute"/>
            <person name="Mondo S.J."/>
            <person name="Dannebaum R.O."/>
            <person name="Kuo R.C."/>
            <person name="Louie K.B."/>
            <person name="Bewick A.J."/>
            <person name="Labutti K."/>
            <person name="Haridas S."/>
            <person name="Kuo A."/>
            <person name="Salamov A."/>
            <person name="Ahrendt S.R."/>
            <person name="Lau R."/>
            <person name="Bowen B.P."/>
            <person name="Lipzen A."/>
            <person name="Sullivan W."/>
            <person name="Andreopoulos W.B."/>
            <person name="Clum A."/>
            <person name="Lindquist E."/>
            <person name="Daum C."/>
            <person name="Northen T.R."/>
            <person name="Ramamoorthy G."/>
            <person name="Schmitz R.J."/>
            <person name="Gryganskyi A."/>
            <person name="Culley D."/>
            <person name="Magnuson J."/>
            <person name="James T.Y."/>
            <person name="O'Malley M.A."/>
            <person name="Stajich J.E."/>
            <person name="Spatafora J.W."/>
            <person name="Visel A."/>
            <person name="Grigoriev I.V."/>
        </authorList>
    </citation>
    <scope>NUCLEOTIDE SEQUENCE [LARGE SCALE GENOMIC DNA]</scope>
    <source>
        <strain evidence="10 11">NRRL Y-17943</strain>
    </source>
</reference>
<dbReference type="GO" id="GO:0015031">
    <property type="term" value="P:protein transport"/>
    <property type="evidence" value="ECO:0007669"/>
    <property type="project" value="UniProtKB-KW"/>
</dbReference>
<organism evidence="10 11">
    <name type="scientific">Kockovaella imperatae</name>
    <dbReference type="NCBI Taxonomy" id="4999"/>
    <lineage>
        <taxon>Eukaryota</taxon>
        <taxon>Fungi</taxon>
        <taxon>Dikarya</taxon>
        <taxon>Basidiomycota</taxon>
        <taxon>Agaricomycotina</taxon>
        <taxon>Tremellomycetes</taxon>
        <taxon>Tremellales</taxon>
        <taxon>Cuniculitremaceae</taxon>
        <taxon>Kockovaella</taxon>
    </lineage>
</organism>
<evidence type="ECO:0000256" key="6">
    <source>
        <dbReference type="ARBA" id="ARBA00022927"/>
    </source>
</evidence>
<dbReference type="Proteomes" id="UP000193218">
    <property type="component" value="Unassembled WGS sequence"/>
</dbReference>
<feature type="transmembrane region" description="Helical" evidence="9">
    <location>
        <begin position="179"/>
        <end position="199"/>
    </location>
</feature>
<dbReference type="GeneID" id="33554935"/>
<feature type="transmembrane region" description="Helical" evidence="9">
    <location>
        <begin position="604"/>
        <end position="625"/>
    </location>
</feature>
<dbReference type="AlphaFoldDB" id="A0A1Y1UNC5"/>
<keyword evidence="7 9" id="KW-1133">Transmembrane helix</keyword>
<keyword evidence="11" id="KW-1185">Reference proteome</keyword>
<dbReference type="OrthoDB" id="9986677at2759"/>
<evidence type="ECO:0000256" key="3">
    <source>
        <dbReference type="ARBA" id="ARBA00022448"/>
    </source>
</evidence>
<dbReference type="PANTHER" id="PTHR22601">
    <property type="entry name" value="ISP4 LIKE PROTEIN"/>
    <property type="match status" value="1"/>
</dbReference>
<feature type="transmembrane region" description="Helical" evidence="9">
    <location>
        <begin position="135"/>
        <end position="155"/>
    </location>
</feature>
<keyword evidence="4 9" id="KW-0812">Transmembrane</keyword>
<dbReference type="EMBL" id="NBSH01000002">
    <property type="protein sequence ID" value="ORX39551.1"/>
    <property type="molecule type" value="Genomic_DNA"/>
</dbReference>
<keyword evidence="8 9" id="KW-0472">Membrane</keyword>
<evidence type="ECO:0000256" key="4">
    <source>
        <dbReference type="ARBA" id="ARBA00022692"/>
    </source>
</evidence>
<dbReference type="GO" id="GO:0016020">
    <property type="term" value="C:membrane"/>
    <property type="evidence" value="ECO:0007669"/>
    <property type="project" value="UniProtKB-SubCell"/>
</dbReference>
<feature type="transmembrane region" description="Helical" evidence="9">
    <location>
        <begin position="220"/>
        <end position="240"/>
    </location>
</feature>
<comment type="caution">
    <text evidence="10">The sequence shown here is derived from an EMBL/GenBank/DDBJ whole genome shotgun (WGS) entry which is preliminary data.</text>
</comment>
<sequence length="820" mass="91643">MELGTNANEILELEEQVGSLTLERTVRIITELVQMHKGDPNFSYEMYDKMETFIADPSIVASPDKHADLIYAMKLEAILATENSPYPEVRANVDPVDDPDLPCSTVRAWSMGIVFSVFGTFIDTLFAFRYPGISIGVNVAQLVAYPIGCFFARVLPDWRVSVFGSEISLNPGPFNRKEHMLITIMANVSFGAPYTFYIIPVQAMPQYFNMPFAKRPGYQICISLAVNLFGYGMAGILRRFLVWPSIAIWPSSLSTIALIKAFHEGSNEPVQGPFKRLYRASREKIFLVGTAGMFCYWLFPGYIFGALSIFSWMTWIAPNNVTLDAICGIQGGLGLNPWPTFDWNIFGGSGLYLPTFAVVNQCIGIVVAALMIIGVWFSNAWNTGYLPINSNGPFDDTGNRYNATRVLDSDGALNEELYQDYSQPWFSAGYIVYNIFAFAQYTACFTYVWMFHSSTIKTGLKGIYRNVFKKGQEEELEEDVHFRLMQAYRDAPDWWYVVLLIVPFFFGIAAVAAYPTHASVGALFYGILIPVVFIIPIGVIQAVTGISVALNIIGDILGGLINAGHPNGLMYFKCWAYLSSWQALSFANDLKLAHYQKIPPRVTFMAQIVATFIFSVVSALEFNFIMGLRDVCTPDAAFRFTCPYQTSFFTATIFWGVIGPKKLFGPGQRYNMMLLGFPLGLVLVLIYWGLLKAFPKKKWIRNFHPVMLITGPVGYGAPYNLAFNLGNLYVNLLSFQYIRKHYLAFWAKWNYVISAAFSCGIALCGLFIFFALEIPKSGTLAFPTWWGNTVTGLGCEGDYGCPRLVLAEGGHFGAGQGQYQ</sequence>
<feature type="transmembrane region" description="Helical" evidence="9">
    <location>
        <begin position="670"/>
        <end position="691"/>
    </location>
</feature>
<gene>
    <name evidence="10" type="ORF">BD324DRAFT_575442</name>
</gene>
<feature type="transmembrane region" description="Helical" evidence="9">
    <location>
        <begin position="749"/>
        <end position="772"/>
    </location>
</feature>
<dbReference type="RefSeq" id="XP_021873336.1">
    <property type="nucleotide sequence ID" value="XM_022013127.1"/>
</dbReference>
<dbReference type="NCBIfam" id="TIGR00728">
    <property type="entry name" value="OPT_sfam"/>
    <property type="match status" value="1"/>
</dbReference>
<comment type="similarity">
    <text evidence="2">Belongs to the oligopeptide OPT transporter family.</text>
</comment>
<proteinExistence type="inferred from homology"/>
<evidence type="ECO:0000256" key="5">
    <source>
        <dbReference type="ARBA" id="ARBA00022856"/>
    </source>
</evidence>
<feature type="transmembrane region" description="Helical" evidence="9">
    <location>
        <begin position="351"/>
        <end position="377"/>
    </location>
</feature>
<keyword evidence="5" id="KW-0571">Peptide transport</keyword>
<feature type="transmembrane region" description="Helical" evidence="9">
    <location>
        <begin position="108"/>
        <end position="128"/>
    </location>
</feature>
<dbReference type="InterPro" id="IPR004648">
    <property type="entry name" value="Oligpept_transpt"/>
</dbReference>
<evidence type="ECO:0000256" key="2">
    <source>
        <dbReference type="ARBA" id="ARBA00008807"/>
    </source>
</evidence>
<accession>A0A1Y1UNC5</accession>
<dbReference type="InParanoid" id="A0A1Y1UNC5"/>
<feature type="transmembrane region" description="Helical" evidence="9">
    <location>
        <begin position="430"/>
        <end position="450"/>
    </location>
</feature>
<feature type="transmembrane region" description="Helical" evidence="9">
    <location>
        <begin position="637"/>
        <end position="658"/>
    </location>
</feature>
<dbReference type="NCBIfam" id="TIGR00727">
    <property type="entry name" value="ISP4_OPT"/>
    <property type="match status" value="1"/>
</dbReference>
<comment type="subcellular location">
    <subcellularLocation>
        <location evidence="1">Membrane</location>
        <topology evidence="1">Multi-pass membrane protein</topology>
    </subcellularLocation>
</comment>
<dbReference type="InterPro" id="IPR004813">
    <property type="entry name" value="OPT"/>
</dbReference>
<evidence type="ECO:0000313" key="10">
    <source>
        <dbReference type="EMBL" id="ORX39551.1"/>
    </source>
</evidence>
<evidence type="ECO:0000256" key="9">
    <source>
        <dbReference type="SAM" id="Phobius"/>
    </source>
</evidence>
<evidence type="ECO:0000256" key="8">
    <source>
        <dbReference type="ARBA" id="ARBA00023136"/>
    </source>
</evidence>
<protein>
    <submittedName>
        <fullName evidence="10">OPT oligopeptide transporter protein-domain-containing protein</fullName>
    </submittedName>
</protein>
<keyword evidence="3" id="KW-0813">Transport</keyword>
<feature type="transmembrane region" description="Helical" evidence="9">
    <location>
        <begin position="284"/>
        <end position="313"/>
    </location>
</feature>
<dbReference type="GO" id="GO:0035673">
    <property type="term" value="F:oligopeptide transmembrane transporter activity"/>
    <property type="evidence" value="ECO:0007669"/>
    <property type="project" value="InterPro"/>
</dbReference>
<evidence type="ECO:0000256" key="7">
    <source>
        <dbReference type="ARBA" id="ARBA00022989"/>
    </source>
</evidence>
<feature type="transmembrane region" description="Helical" evidence="9">
    <location>
        <begin position="494"/>
        <end position="515"/>
    </location>
</feature>
<feature type="transmembrane region" description="Helical" evidence="9">
    <location>
        <begin position="522"/>
        <end position="550"/>
    </location>
</feature>